<keyword evidence="5" id="KW-0418">Kinase</keyword>
<keyword evidence="3" id="KW-0808">Transferase</keyword>
<dbReference type="EC" id="2.7.11.1" evidence="1"/>
<dbReference type="PANTHER" id="PTHR47634">
    <property type="entry name" value="PROTEIN KINASE DOMAIN-CONTAINING PROTEIN-RELATED"/>
    <property type="match status" value="1"/>
</dbReference>
<dbReference type="GO" id="GO:0050684">
    <property type="term" value="P:regulation of mRNA processing"/>
    <property type="evidence" value="ECO:0007669"/>
    <property type="project" value="TreeGrafter"/>
</dbReference>
<dbReference type="Gene3D" id="1.10.510.10">
    <property type="entry name" value="Transferase(Phosphotransferase) domain 1"/>
    <property type="match status" value="1"/>
</dbReference>
<dbReference type="SMART" id="SM00220">
    <property type="entry name" value="S_TKc"/>
    <property type="match status" value="1"/>
</dbReference>
<dbReference type="AlphaFoldDB" id="A0A8H6FLJ4"/>
<dbReference type="SUPFAM" id="SSF56112">
    <property type="entry name" value="Protein kinase-like (PK-like)"/>
    <property type="match status" value="1"/>
</dbReference>
<evidence type="ECO:0000256" key="8">
    <source>
        <dbReference type="ARBA" id="ARBA00048679"/>
    </source>
</evidence>
<evidence type="ECO:0000313" key="11">
    <source>
        <dbReference type="Proteomes" id="UP000593566"/>
    </source>
</evidence>
<reference evidence="10 11" key="1">
    <citation type="journal article" date="2020" name="Genomics">
        <title>Complete, high-quality genomes from long-read metagenomic sequencing of two wolf lichen thalli reveals enigmatic genome architecture.</title>
        <authorList>
            <person name="McKenzie S.K."/>
            <person name="Walston R.F."/>
            <person name="Allen J.L."/>
        </authorList>
    </citation>
    <scope>NUCLEOTIDE SEQUENCE [LARGE SCALE GENOMIC DNA]</scope>
    <source>
        <strain evidence="10">WasteWater1</strain>
    </source>
</reference>
<sequence length="428" mass="48307">MAMGSASSARFRPIYNWQDDVEDLEDYRWGGYHPIRLGDDLSNRRYYIVHKLGYGRSSTVWLVRDRVENRYVSLKVITARHSKLSPEVDVRNRLRCGDRHHPGHPFVLSPLNEFYIDGPNGRHLCLVSELAGPSVLEVKMAAEHGMLSIEAAQNITAQLALGLSYVHSCGVIHGDIHTHNVASQIPNLDSWTAEKIYENFGEPERSPISRCDNEPLGPEAPPYAVPPAYFWSIGEEDLTKQIKIIDFGEASFSQDERKKLHTPMPFRAPESFFGELIGPAADVWAFGCTVFNVFANGQLFDGFMPSEDAILVGMVDSLGVLPPQWWEKWECRSYYFSSDRTPKASITAHDPGPSKPLALRIQEMRSSGDQSEGALRPFKPDEMVNLQNLLAATLKYLPFERVTADDVSKLEWIHELFLRSRTNESDAL</sequence>
<keyword evidence="6" id="KW-0067">ATP-binding</keyword>
<accession>A0A8H6FLJ4</accession>
<dbReference type="GO" id="GO:0005524">
    <property type="term" value="F:ATP binding"/>
    <property type="evidence" value="ECO:0007669"/>
    <property type="project" value="UniProtKB-KW"/>
</dbReference>
<dbReference type="RefSeq" id="XP_037157840.1">
    <property type="nucleotide sequence ID" value="XM_037290966.1"/>
</dbReference>
<dbReference type="InterPro" id="IPR011009">
    <property type="entry name" value="Kinase-like_dom_sf"/>
</dbReference>
<protein>
    <recommendedName>
        <fullName evidence="1">non-specific serine/threonine protein kinase</fullName>
        <ecNumber evidence="1">2.7.11.1</ecNumber>
    </recommendedName>
</protein>
<dbReference type="PROSITE" id="PS50011">
    <property type="entry name" value="PROTEIN_KINASE_DOM"/>
    <property type="match status" value="1"/>
</dbReference>
<dbReference type="InterPro" id="IPR051334">
    <property type="entry name" value="SRPK"/>
</dbReference>
<evidence type="ECO:0000259" key="9">
    <source>
        <dbReference type="PROSITE" id="PS50011"/>
    </source>
</evidence>
<gene>
    <name evidence="10" type="ORF">HO133_000026</name>
</gene>
<comment type="caution">
    <text evidence="10">The sequence shown here is derived from an EMBL/GenBank/DDBJ whole genome shotgun (WGS) entry which is preliminary data.</text>
</comment>
<evidence type="ECO:0000256" key="5">
    <source>
        <dbReference type="ARBA" id="ARBA00022777"/>
    </source>
</evidence>
<evidence type="ECO:0000313" key="10">
    <source>
        <dbReference type="EMBL" id="KAF6230767.1"/>
    </source>
</evidence>
<name>A0A8H6FLJ4_9LECA</name>
<keyword evidence="2" id="KW-0723">Serine/threonine-protein kinase</keyword>
<dbReference type="EMBL" id="JACCJB010000001">
    <property type="protein sequence ID" value="KAF6230767.1"/>
    <property type="molecule type" value="Genomic_DNA"/>
</dbReference>
<dbReference type="Proteomes" id="UP000593566">
    <property type="component" value="Unassembled WGS sequence"/>
</dbReference>
<comment type="catalytic activity">
    <reaction evidence="7">
        <text>L-threonyl-[protein] + ATP = O-phospho-L-threonyl-[protein] + ADP + H(+)</text>
        <dbReference type="Rhea" id="RHEA:46608"/>
        <dbReference type="Rhea" id="RHEA-COMP:11060"/>
        <dbReference type="Rhea" id="RHEA-COMP:11605"/>
        <dbReference type="ChEBI" id="CHEBI:15378"/>
        <dbReference type="ChEBI" id="CHEBI:30013"/>
        <dbReference type="ChEBI" id="CHEBI:30616"/>
        <dbReference type="ChEBI" id="CHEBI:61977"/>
        <dbReference type="ChEBI" id="CHEBI:456216"/>
        <dbReference type="EC" id="2.7.11.1"/>
    </reaction>
</comment>
<keyword evidence="4" id="KW-0547">Nucleotide-binding</keyword>
<dbReference type="Pfam" id="PF00069">
    <property type="entry name" value="Pkinase"/>
    <property type="match status" value="2"/>
</dbReference>
<dbReference type="InterPro" id="IPR000719">
    <property type="entry name" value="Prot_kinase_dom"/>
</dbReference>
<evidence type="ECO:0000256" key="6">
    <source>
        <dbReference type="ARBA" id="ARBA00022840"/>
    </source>
</evidence>
<organism evidence="10 11">
    <name type="scientific">Letharia lupina</name>
    <dbReference type="NCBI Taxonomy" id="560253"/>
    <lineage>
        <taxon>Eukaryota</taxon>
        <taxon>Fungi</taxon>
        <taxon>Dikarya</taxon>
        <taxon>Ascomycota</taxon>
        <taxon>Pezizomycotina</taxon>
        <taxon>Lecanoromycetes</taxon>
        <taxon>OSLEUM clade</taxon>
        <taxon>Lecanoromycetidae</taxon>
        <taxon>Lecanorales</taxon>
        <taxon>Lecanorineae</taxon>
        <taxon>Parmeliaceae</taxon>
        <taxon>Letharia</taxon>
    </lineage>
</organism>
<evidence type="ECO:0000256" key="2">
    <source>
        <dbReference type="ARBA" id="ARBA00022527"/>
    </source>
</evidence>
<dbReference type="PANTHER" id="PTHR47634:SF9">
    <property type="entry name" value="PROTEIN KINASE DOMAIN-CONTAINING PROTEIN-RELATED"/>
    <property type="match status" value="1"/>
</dbReference>
<comment type="catalytic activity">
    <reaction evidence="8">
        <text>L-seryl-[protein] + ATP = O-phospho-L-seryl-[protein] + ADP + H(+)</text>
        <dbReference type="Rhea" id="RHEA:17989"/>
        <dbReference type="Rhea" id="RHEA-COMP:9863"/>
        <dbReference type="Rhea" id="RHEA-COMP:11604"/>
        <dbReference type="ChEBI" id="CHEBI:15378"/>
        <dbReference type="ChEBI" id="CHEBI:29999"/>
        <dbReference type="ChEBI" id="CHEBI:30616"/>
        <dbReference type="ChEBI" id="CHEBI:83421"/>
        <dbReference type="ChEBI" id="CHEBI:456216"/>
        <dbReference type="EC" id="2.7.11.1"/>
    </reaction>
</comment>
<evidence type="ECO:0000256" key="3">
    <source>
        <dbReference type="ARBA" id="ARBA00022679"/>
    </source>
</evidence>
<evidence type="ECO:0000256" key="1">
    <source>
        <dbReference type="ARBA" id="ARBA00012513"/>
    </source>
</evidence>
<evidence type="ECO:0000256" key="4">
    <source>
        <dbReference type="ARBA" id="ARBA00022741"/>
    </source>
</evidence>
<feature type="domain" description="Protein kinase" evidence="9">
    <location>
        <begin position="46"/>
        <end position="417"/>
    </location>
</feature>
<evidence type="ECO:0000256" key="7">
    <source>
        <dbReference type="ARBA" id="ARBA00047899"/>
    </source>
</evidence>
<proteinExistence type="predicted"/>
<dbReference type="GO" id="GO:0004674">
    <property type="term" value="F:protein serine/threonine kinase activity"/>
    <property type="evidence" value="ECO:0007669"/>
    <property type="project" value="UniProtKB-KW"/>
</dbReference>
<dbReference type="GeneID" id="59328445"/>
<dbReference type="Gene3D" id="3.30.200.20">
    <property type="entry name" value="Phosphorylase Kinase, domain 1"/>
    <property type="match status" value="1"/>
</dbReference>
<dbReference type="GO" id="GO:0000245">
    <property type="term" value="P:spliceosomal complex assembly"/>
    <property type="evidence" value="ECO:0007669"/>
    <property type="project" value="TreeGrafter"/>
</dbReference>
<keyword evidence="11" id="KW-1185">Reference proteome</keyword>